<accession>A0A016V683</accession>
<keyword evidence="2 3" id="KW-0175">Coiled coil</keyword>
<dbReference type="GO" id="GO:0090435">
    <property type="term" value="P:protein localization to nuclear envelope"/>
    <property type="evidence" value="ECO:0007669"/>
    <property type="project" value="TreeGrafter"/>
</dbReference>
<feature type="compositionally biased region" description="Gly residues" evidence="4">
    <location>
        <begin position="43"/>
        <end position="82"/>
    </location>
</feature>
<dbReference type="GO" id="GO:0005652">
    <property type="term" value="C:nuclear lamina"/>
    <property type="evidence" value="ECO:0007669"/>
    <property type="project" value="TreeGrafter"/>
</dbReference>
<evidence type="ECO:0000256" key="3">
    <source>
        <dbReference type="SAM" id="Coils"/>
    </source>
</evidence>
<feature type="coiled-coil region" evidence="3">
    <location>
        <begin position="255"/>
        <end position="282"/>
    </location>
</feature>
<dbReference type="GO" id="GO:0006998">
    <property type="term" value="P:nuclear envelope organization"/>
    <property type="evidence" value="ECO:0007669"/>
    <property type="project" value="TreeGrafter"/>
</dbReference>
<evidence type="ECO:0000313" key="6">
    <source>
        <dbReference type="EMBL" id="EYC23164.1"/>
    </source>
</evidence>
<evidence type="ECO:0000259" key="5">
    <source>
        <dbReference type="Pfam" id="PF00038"/>
    </source>
</evidence>
<feature type="region of interest" description="Disordered" evidence="4">
    <location>
        <begin position="1"/>
        <end position="85"/>
    </location>
</feature>
<feature type="coiled-coil region" evidence="3">
    <location>
        <begin position="378"/>
        <end position="405"/>
    </location>
</feature>
<evidence type="ECO:0000256" key="2">
    <source>
        <dbReference type="ARBA" id="ARBA00023054"/>
    </source>
</evidence>
<dbReference type="PANTHER" id="PTHR45721">
    <property type="entry name" value="LAMIN DM0-RELATED"/>
    <property type="match status" value="1"/>
</dbReference>
<reference evidence="7" key="1">
    <citation type="journal article" date="2015" name="Nat. Genet.">
        <title>The genome and transcriptome of the zoonotic hookworm Ancylostoma ceylanicum identify infection-specific gene families.</title>
        <authorList>
            <person name="Schwarz E.M."/>
            <person name="Hu Y."/>
            <person name="Antoshechkin I."/>
            <person name="Miller M.M."/>
            <person name="Sternberg P.W."/>
            <person name="Aroian R.V."/>
        </authorList>
    </citation>
    <scope>NUCLEOTIDE SEQUENCE</scope>
    <source>
        <strain evidence="7">HY135</strain>
    </source>
</reference>
<dbReference type="GO" id="GO:0007097">
    <property type="term" value="P:nuclear migration"/>
    <property type="evidence" value="ECO:0007669"/>
    <property type="project" value="TreeGrafter"/>
</dbReference>
<dbReference type="GO" id="GO:0031507">
    <property type="term" value="P:heterochromatin formation"/>
    <property type="evidence" value="ECO:0007669"/>
    <property type="project" value="TreeGrafter"/>
</dbReference>
<comment type="caution">
    <text evidence="6">The sequence shown here is derived from an EMBL/GenBank/DDBJ whole genome shotgun (WGS) entry which is preliminary data.</text>
</comment>
<evidence type="ECO:0000256" key="1">
    <source>
        <dbReference type="ARBA" id="ARBA00022754"/>
    </source>
</evidence>
<feature type="domain" description="IF rod" evidence="5">
    <location>
        <begin position="135"/>
        <end position="475"/>
    </location>
</feature>
<sequence>MIRSNAPMEYRSGGSRIESHSEVRSVHGDAPVEYRSGGVEYRSGGGEYRSGGGEYRSGGGEYRSGGGEYRSGGGEYRSGGGAYDSQHGEVRMIRNNGSAADFHRPPQQIQIHASVSLPPPGGNPPNSPMQIRLAENREIGALNDRHADYISEVRFLQAVHRKLKMRLDQWMKAGKPGYGKESITEHIANGNNGYGKLKERYDADAEKIPSLNIELNNTRSRYESALRGRDPSAEDSLLVRLCDVRSQICLAKGRGKVIQEECQRLRKENQKLMDDIASQRQIFDKETQERHSYERRAVPLLRECEELLKKCKLGSSGFASYSFDDIEKDRKQFRAGVEASMGDIRRQYEILASTVNSEMEQWYKQQINGIDIKRREDASSYKKKLADLRAELVDVRTKLAHLEERNRLLTSLIGDFEDARDQEARITNTCLQDDQDHLKKLIERYNELTSGPRDNKYTVATLRAEIMRYRELLDGVGPRSNRDVSAILRSVFEKLDQRIVIRPSGSRMLNSF</sequence>
<dbReference type="PANTHER" id="PTHR45721:SF12">
    <property type="entry name" value="INTERMEDIATE FILAMENT PROTEIN IFA-1"/>
    <property type="match status" value="1"/>
</dbReference>
<dbReference type="AlphaFoldDB" id="A0A016V683"/>
<dbReference type="Gene3D" id="1.20.5.500">
    <property type="entry name" value="Single helix bin"/>
    <property type="match status" value="1"/>
</dbReference>
<protein>
    <recommendedName>
        <fullName evidence="5">IF rod domain-containing protein</fullName>
    </recommendedName>
</protein>
<dbReference type="Proteomes" id="UP000024635">
    <property type="component" value="Unassembled WGS sequence"/>
</dbReference>
<evidence type="ECO:0000313" key="7">
    <source>
        <dbReference type="Proteomes" id="UP000024635"/>
    </source>
</evidence>
<dbReference type="Pfam" id="PF00038">
    <property type="entry name" value="Filament"/>
    <property type="match status" value="1"/>
</dbReference>
<dbReference type="InterPro" id="IPR039008">
    <property type="entry name" value="IF_rod_dom"/>
</dbReference>
<feature type="compositionally biased region" description="Basic and acidic residues" evidence="4">
    <location>
        <begin position="17"/>
        <end position="32"/>
    </location>
</feature>
<dbReference type="GO" id="GO:0005882">
    <property type="term" value="C:intermediate filament"/>
    <property type="evidence" value="ECO:0007669"/>
    <property type="project" value="UniProtKB-KW"/>
</dbReference>
<dbReference type="GO" id="GO:0051664">
    <property type="term" value="P:nuclear pore localization"/>
    <property type="evidence" value="ECO:0007669"/>
    <property type="project" value="TreeGrafter"/>
</dbReference>
<organism evidence="6 7">
    <name type="scientific">Ancylostoma ceylanicum</name>
    <dbReference type="NCBI Taxonomy" id="53326"/>
    <lineage>
        <taxon>Eukaryota</taxon>
        <taxon>Metazoa</taxon>
        <taxon>Ecdysozoa</taxon>
        <taxon>Nematoda</taxon>
        <taxon>Chromadorea</taxon>
        <taxon>Rhabditida</taxon>
        <taxon>Rhabditina</taxon>
        <taxon>Rhabditomorpha</taxon>
        <taxon>Strongyloidea</taxon>
        <taxon>Ancylostomatidae</taxon>
        <taxon>Ancylostomatinae</taxon>
        <taxon>Ancylostoma</taxon>
    </lineage>
</organism>
<evidence type="ECO:0000256" key="4">
    <source>
        <dbReference type="SAM" id="MobiDB-lite"/>
    </source>
</evidence>
<name>A0A016V683_9BILA</name>
<dbReference type="OrthoDB" id="5869397at2759"/>
<proteinExistence type="predicted"/>
<keyword evidence="7" id="KW-1185">Reference proteome</keyword>
<dbReference type="STRING" id="53326.A0A016V683"/>
<gene>
    <name evidence="6" type="primary">Acey_s0016.g3152</name>
    <name evidence="6" type="ORF">Y032_0016g3152</name>
</gene>
<dbReference type="GO" id="GO:0005200">
    <property type="term" value="F:structural constituent of cytoskeleton"/>
    <property type="evidence" value="ECO:0007669"/>
    <property type="project" value="TreeGrafter"/>
</dbReference>
<keyword evidence="1" id="KW-0403">Intermediate filament</keyword>
<dbReference type="EMBL" id="JARK01001352">
    <property type="protein sequence ID" value="EYC23164.1"/>
    <property type="molecule type" value="Genomic_DNA"/>
</dbReference>